<dbReference type="PANTHER" id="PTHR43976">
    <property type="entry name" value="SHORT CHAIN DEHYDROGENASE"/>
    <property type="match status" value="1"/>
</dbReference>
<dbReference type="PROSITE" id="PS00061">
    <property type="entry name" value="ADH_SHORT"/>
    <property type="match status" value="1"/>
</dbReference>
<feature type="domain" description="Ketoreductase" evidence="5">
    <location>
        <begin position="68"/>
        <end position="241"/>
    </location>
</feature>
<evidence type="ECO:0000313" key="7">
    <source>
        <dbReference type="Proteomes" id="UP000011554"/>
    </source>
</evidence>
<name>M0ATQ3_NATA1</name>
<dbReference type="PRINTS" id="PR00081">
    <property type="entry name" value="GDHRDH"/>
</dbReference>
<accession>M0ATQ3</accession>
<dbReference type="SUPFAM" id="SSF51735">
    <property type="entry name" value="NAD(P)-binding Rossmann-fold domains"/>
    <property type="match status" value="1"/>
</dbReference>
<dbReference type="InterPro" id="IPR002347">
    <property type="entry name" value="SDR_fam"/>
</dbReference>
<dbReference type="STRING" id="29540.C481_08703"/>
<dbReference type="InterPro" id="IPR051911">
    <property type="entry name" value="SDR_oxidoreductase"/>
</dbReference>
<dbReference type="EMBL" id="AOIO01000022">
    <property type="protein sequence ID" value="ELZ01930.1"/>
    <property type="molecule type" value="Genomic_DNA"/>
</dbReference>
<dbReference type="InterPro" id="IPR057326">
    <property type="entry name" value="KR_dom"/>
</dbReference>
<proteinExistence type="inferred from homology"/>
<feature type="compositionally biased region" description="Low complexity" evidence="4">
    <location>
        <begin position="34"/>
        <end position="46"/>
    </location>
</feature>
<sequence length="340" mass="36307">MATAEEAESPAESDEVGADGTDTDRSRESTDPETATATGTGTTPSQSDRDDRTSSNTDDGDDRYTRKQSVLITGCSSGIGRATAEAFLRRDWQVIATARNADDITDLEEAGCTTLELDVTDPDQIASVVERTVDLTGAIDCLVNNAGYAQMGPLEDISTADLHRQFDVNVYGPHRLIRAALPHMRAQGEGRIINVSSVVGRISIPGSGTYAGSKHALEAMTDSLRAEVDEFGIDVTLIEPGPVETNFTDRVDEELPDDERTPAYESLYELYDEAQLIGGGAGGPFASEADDVAAAILDAASTPEPPARYPVGPLAQYGVYARFLPDRLRDAAYGLLRKLA</sequence>
<reference evidence="6 7" key="1">
    <citation type="journal article" date="2014" name="PLoS Genet.">
        <title>Phylogenetically driven sequencing of extremely halophilic archaea reveals strategies for static and dynamic osmo-response.</title>
        <authorList>
            <person name="Becker E.A."/>
            <person name="Seitzer P.M."/>
            <person name="Tritt A."/>
            <person name="Larsen D."/>
            <person name="Krusor M."/>
            <person name="Yao A.I."/>
            <person name="Wu D."/>
            <person name="Madern D."/>
            <person name="Eisen J.A."/>
            <person name="Darling A.E."/>
            <person name="Facciotti M.T."/>
        </authorList>
    </citation>
    <scope>NUCLEOTIDE SEQUENCE [LARGE SCALE GENOMIC DNA]</scope>
    <source>
        <strain evidence="6 7">DSM 12278</strain>
    </source>
</reference>
<feature type="region of interest" description="Disordered" evidence="4">
    <location>
        <begin position="1"/>
        <end position="65"/>
    </location>
</feature>
<comment type="caution">
    <text evidence="6">The sequence shown here is derived from an EMBL/GenBank/DDBJ whole genome shotgun (WGS) entry which is preliminary data.</text>
</comment>
<dbReference type="PRINTS" id="PR00080">
    <property type="entry name" value="SDRFAMILY"/>
</dbReference>
<dbReference type="PANTHER" id="PTHR43976:SF16">
    <property type="entry name" value="SHORT-CHAIN DEHYDROGENASE_REDUCTASE FAMILY PROTEIN"/>
    <property type="match status" value="1"/>
</dbReference>
<comment type="similarity">
    <text evidence="1 3">Belongs to the short-chain dehydrogenases/reductases (SDR) family.</text>
</comment>
<evidence type="ECO:0000256" key="4">
    <source>
        <dbReference type="SAM" id="MobiDB-lite"/>
    </source>
</evidence>
<keyword evidence="7" id="KW-1185">Reference proteome</keyword>
<evidence type="ECO:0000259" key="5">
    <source>
        <dbReference type="SMART" id="SM00822"/>
    </source>
</evidence>
<organism evidence="6 7">
    <name type="scientific">Natrialba asiatica (strain ATCC 700177 / DSM 12278 / JCM 9576 / FERM P-10747 / NBRC 102637 / 172P1)</name>
    <dbReference type="NCBI Taxonomy" id="29540"/>
    <lineage>
        <taxon>Archaea</taxon>
        <taxon>Methanobacteriati</taxon>
        <taxon>Methanobacteriota</taxon>
        <taxon>Stenosarchaea group</taxon>
        <taxon>Halobacteria</taxon>
        <taxon>Halobacteriales</taxon>
        <taxon>Natrialbaceae</taxon>
        <taxon>Natrialba</taxon>
    </lineage>
</organism>
<dbReference type="FunFam" id="3.40.50.720:FF:000084">
    <property type="entry name" value="Short-chain dehydrogenase reductase"/>
    <property type="match status" value="1"/>
</dbReference>
<dbReference type="eggNOG" id="arCOG01259">
    <property type="taxonomic scope" value="Archaea"/>
</dbReference>
<evidence type="ECO:0000256" key="1">
    <source>
        <dbReference type="ARBA" id="ARBA00006484"/>
    </source>
</evidence>
<protein>
    <submittedName>
        <fullName evidence="6">Short-chain dehydrogenase/reductase SDR</fullName>
    </submittedName>
</protein>
<dbReference type="Pfam" id="PF00106">
    <property type="entry name" value="adh_short"/>
    <property type="match status" value="1"/>
</dbReference>
<dbReference type="InterPro" id="IPR020904">
    <property type="entry name" value="Sc_DH/Rdtase_CS"/>
</dbReference>
<evidence type="ECO:0000256" key="3">
    <source>
        <dbReference type="RuleBase" id="RU000363"/>
    </source>
</evidence>
<evidence type="ECO:0000256" key="2">
    <source>
        <dbReference type="ARBA" id="ARBA00023002"/>
    </source>
</evidence>
<dbReference type="InterPro" id="IPR036291">
    <property type="entry name" value="NAD(P)-bd_dom_sf"/>
</dbReference>
<dbReference type="CDD" id="cd05374">
    <property type="entry name" value="17beta-HSD-like_SDR_c"/>
    <property type="match status" value="1"/>
</dbReference>
<dbReference type="RefSeq" id="WP_006108770.1">
    <property type="nucleotide sequence ID" value="NZ_AOIO01000022.1"/>
</dbReference>
<feature type="compositionally biased region" description="Acidic residues" evidence="4">
    <location>
        <begin position="1"/>
        <end position="17"/>
    </location>
</feature>
<dbReference type="AlphaFoldDB" id="M0ATQ3"/>
<dbReference type="Gene3D" id="3.40.50.720">
    <property type="entry name" value="NAD(P)-binding Rossmann-like Domain"/>
    <property type="match status" value="1"/>
</dbReference>
<dbReference type="PATRIC" id="fig|29540.5.peg.1775"/>
<dbReference type="GO" id="GO:0016491">
    <property type="term" value="F:oxidoreductase activity"/>
    <property type="evidence" value="ECO:0007669"/>
    <property type="project" value="UniProtKB-KW"/>
</dbReference>
<dbReference type="OrthoDB" id="10157at2157"/>
<dbReference type="Proteomes" id="UP000011554">
    <property type="component" value="Unassembled WGS sequence"/>
</dbReference>
<evidence type="ECO:0000313" key="6">
    <source>
        <dbReference type="EMBL" id="ELZ01930.1"/>
    </source>
</evidence>
<keyword evidence="2" id="KW-0560">Oxidoreductase</keyword>
<dbReference type="SMART" id="SM00822">
    <property type="entry name" value="PKS_KR"/>
    <property type="match status" value="1"/>
</dbReference>
<gene>
    <name evidence="6" type="ORF">C481_08703</name>
</gene>